<evidence type="ECO:0000313" key="2">
    <source>
        <dbReference type="Proteomes" id="UP000545606"/>
    </source>
</evidence>
<sequence>MTMNAQQKKLLLIGSALLLLAAIKGGLVWWYLQHKNQPVLPQLLACNIGQGRCALPDGGSLYFVSTPENGKPFTLRLEGVQVEQPAVEFAMADMDMGFNRYRFVADGSNWQARITLPVCATGSRHWTATLHLGDKAYSLPFQTQ</sequence>
<proteinExistence type="predicted"/>
<evidence type="ECO:0000313" key="1">
    <source>
        <dbReference type="EMBL" id="MBA4710778.1"/>
    </source>
</evidence>
<reference evidence="1 2" key="1">
    <citation type="submission" date="2020-07" db="EMBL/GenBank/DDBJ databases">
        <title>Draft genome sequence of violacein-producing bacteria and related species.</title>
        <authorList>
            <person name="Wilson H.S."/>
            <person name="De Leon M.E."/>
        </authorList>
    </citation>
    <scope>NUCLEOTIDE SEQUENCE [LARGE SCALE GENOMIC DNA]</scope>
    <source>
        <strain evidence="1 2">HSC-21Su07</strain>
    </source>
</reference>
<dbReference type="EMBL" id="JACERN010000047">
    <property type="protein sequence ID" value="MBA4710778.1"/>
    <property type="molecule type" value="Genomic_DNA"/>
</dbReference>
<comment type="caution">
    <text evidence="1">The sequence shown here is derived from an EMBL/GenBank/DDBJ whole genome shotgun (WGS) entry which is preliminary data.</text>
</comment>
<dbReference type="Proteomes" id="UP000545606">
    <property type="component" value="Unassembled WGS sequence"/>
</dbReference>
<organism evidence="1 2">
    <name type="scientific">Aquitalea aquatica</name>
    <dbReference type="NCBI Taxonomy" id="3044273"/>
    <lineage>
        <taxon>Bacteria</taxon>
        <taxon>Pseudomonadati</taxon>
        <taxon>Pseudomonadota</taxon>
        <taxon>Betaproteobacteria</taxon>
        <taxon>Neisseriales</taxon>
        <taxon>Chromobacteriaceae</taxon>
        <taxon>Aquitalea</taxon>
    </lineage>
</organism>
<protein>
    <submittedName>
        <fullName evidence="1">Uncharacterized protein</fullName>
    </submittedName>
</protein>
<accession>A0A838YAB5</accession>
<dbReference type="RefSeq" id="WP_181837646.1">
    <property type="nucleotide sequence ID" value="NZ_JACERN010000047.1"/>
</dbReference>
<name>A0A838YAB5_9NEIS</name>
<dbReference type="AlphaFoldDB" id="A0A838YAB5"/>
<keyword evidence="2" id="KW-1185">Reference proteome</keyword>
<gene>
    <name evidence="1" type="ORF">H2Z84_20595</name>
</gene>